<comment type="subcellular location">
    <subcellularLocation>
        <location evidence="1">Membrane</location>
        <topology evidence="1">Single-pass membrane protein</topology>
    </subcellularLocation>
    <subcellularLocation>
        <location evidence="2">Mitochondrion membrane</location>
    </subcellularLocation>
</comment>
<keyword evidence="4" id="KW-0809">Transit peptide</keyword>
<dbReference type="GO" id="GO:0051082">
    <property type="term" value="F:unfolded protein binding"/>
    <property type="evidence" value="ECO:0007669"/>
    <property type="project" value="TreeGrafter"/>
</dbReference>
<evidence type="ECO:0000313" key="9">
    <source>
        <dbReference type="EMBL" id="MXQ92773.1"/>
    </source>
</evidence>
<dbReference type="Proteomes" id="UP000322234">
    <property type="component" value="Unassembled WGS sequence"/>
</dbReference>
<organism evidence="9 10">
    <name type="scientific">Bos mutus</name>
    <name type="common">wild yak</name>
    <dbReference type="NCBI Taxonomy" id="72004"/>
    <lineage>
        <taxon>Eukaryota</taxon>
        <taxon>Metazoa</taxon>
        <taxon>Chordata</taxon>
        <taxon>Craniata</taxon>
        <taxon>Vertebrata</taxon>
        <taxon>Euteleostomi</taxon>
        <taxon>Mammalia</taxon>
        <taxon>Eutheria</taxon>
        <taxon>Laurasiatheria</taxon>
        <taxon>Artiodactyla</taxon>
        <taxon>Ruminantia</taxon>
        <taxon>Pecora</taxon>
        <taxon>Bovidae</taxon>
        <taxon>Bovinae</taxon>
        <taxon>Bos</taxon>
    </lineage>
</organism>
<dbReference type="GO" id="GO:0033617">
    <property type="term" value="P:mitochondrial respiratory chain complex IV assembly"/>
    <property type="evidence" value="ECO:0007669"/>
    <property type="project" value="InterPro"/>
</dbReference>
<evidence type="ECO:0000256" key="7">
    <source>
        <dbReference type="ARBA" id="ARBA00023136"/>
    </source>
</evidence>
<comment type="caution">
    <text evidence="9">The sequence shown here is derived from an EMBL/GenBank/DDBJ whole genome shotgun (WGS) entry which is preliminary data.</text>
</comment>
<accession>A0A6B0S074</accession>
<evidence type="ECO:0000256" key="1">
    <source>
        <dbReference type="ARBA" id="ARBA00004167"/>
    </source>
</evidence>
<name>A0A6B0S074_9CETA</name>
<sequence>MALNQSELGGTTVHLGYVWKLIENCEQQAMNTIPVGSPSVSQSTCPASGWAVNFDQGPYFQSNKGKAECERSDKRKQTCVLFALAQWRDTPGCICGSQVEDSHPGSLSMETGLGHGFGLGETVDQVTANSDSNVYRMAIISRYKPLANECEIWVVSSDMEEDRQQNRMSLCHFLADTTALPRPRGGFYPDGLRNQVDLPQKLVFLSSMVSGPKAEPGVLGGWSVVAAVKPKSRNMGVKLEVFRMTIYLTFPVAMFWIANQAEWFEDYVTQRKRELWPPEKEDQRGELEEFEERIRKQREEKLLRAAQQSP</sequence>
<evidence type="ECO:0000256" key="5">
    <source>
        <dbReference type="ARBA" id="ARBA00022989"/>
    </source>
</evidence>
<reference evidence="9" key="1">
    <citation type="submission" date="2019-10" db="EMBL/GenBank/DDBJ databases">
        <title>The sequence and de novo assembly of the wild yak genome.</title>
        <authorList>
            <person name="Liu Y."/>
        </authorList>
    </citation>
    <scope>NUCLEOTIDE SEQUENCE [LARGE SCALE GENOMIC DNA]</scope>
    <source>
        <strain evidence="9">WY2019</strain>
    </source>
</reference>
<keyword evidence="7" id="KW-0472">Membrane</keyword>
<dbReference type="PANTHER" id="PTHR33968">
    <property type="entry name" value="PROTEIN PET100 HOMOLOG, MITOCHONDRIAL"/>
    <property type="match status" value="1"/>
</dbReference>
<dbReference type="EMBL" id="VBQZ03000086">
    <property type="protein sequence ID" value="MXQ92773.1"/>
    <property type="molecule type" value="Genomic_DNA"/>
</dbReference>
<dbReference type="GO" id="GO:0005743">
    <property type="term" value="C:mitochondrial inner membrane"/>
    <property type="evidence" value="ECO:0007669"/>
    <property type="project" value="TreeGrafter"/>
</dbReference>
<protein>
    <recommendedName>
        <fullName evidence="11">Protein PET100-like protein, mitochondrial</fullName>
    </recommendedName>
</protein>
<evidence type="ECO:0000256" key="3">
    <source>
        <dbReference type="ARBA" id="ARBA00022692"/>
    </source>
</evidence>
<evidence type="ECO:0000313" key="10">
    <source>
        <dbReference type="Proteomes" id="UP000322234"/>
    </source>
</evidence>
<gene>
    <name evidence="9" type="ORF">E5288_WYG010629</name>
</gene>
<dbReference type="Pfam" id="PF09803">
    <property type="entry name" value="Pet100"/>
    <property type="match status" value="1"/>
</dbReference>
<keyword evidence="10" id="KW-1185">Reference proteome</keyword>
<proteinExistence type="inferred from homology"/>
<dbReference type="AlphaFoldDB" id="A0A6B0S074"/>
<dbReference type="InterPro" id="IPR018625">
    <property type="entry name" value="Pet100"/>
</dbReference>
<keyword evidence="5" id="KW-1133">Transmembrane helix</keyword>
<evidence type="ECO:0000256" key="2">
    <source>
        <dbReference type="ARBA" id="ARBA00004325"/>
    </source>
</evidence>
<evidence type="ECO:0000256" key="4">
    <source>
        <dbReference type="ARBA" id="ARBA00022946"/>
    </source>
</evidence>
<evidence type="ECO:0000256" key="6">
    <source>
        <dbReference type="ARBA" id="ARBA00023128"/>
    </source>
</evidence>
<evidence type="ECO:0000256" key="8">
    <source>
        <dbReference type="ARBA" id="ARBA00038077"/>
    </source>
</evidence>
<dbReference type="PANTHER" id="PTHR33968:SF1">
    <property type="entry name" value="PROTEIN PET100 HOMOLOG, MITOCHONDRIAL"/>
    <property type="match status" value="1"/>
</dbReference>
<keyword evidence="3" id="KW-0812">Transmembrane</keyword>
<keyword evidence="6" id="KW-0496">Mitochondrion</keyword>
<comment type="similarity">
    <text evidence="8">Belongs to the PET100 family.</text>
</comment>
<evidence type="ECO:0008006" key="11">
    <source>
        <dbReference type="Google" id="ProtNLM"/>
    </source>
</evidence>